<accession>A0A6I4TR57</accession>
<comment type="caution">
    <text evidence="2">The sequence shown here is derived from an EMBL/GenBank/DDBJ whole genome shotgun (WGS) entry which is preliminary data.</text>
</comment>
<sequence>MPRLIDPPFRAGGCAIAMAMLAAPLCAQSVTSPAASPALVRERMVDGMIDQTAEAKALPAATRAALFQAAGMERLADGRWTRCTDDDTGGSQGLVALYQDLNGDGRPEAVVRDEGIFCNGHAGTSSIVLSQRTDGSWATLYRNQGYVSFLASRGQDDYPDIEAGLPGLCFPYFRWNGQTYQLIAKLDNDGQACDPN</sequence>
<organism evidence="2 3">
    <name type="scientific">Croceibacterium xixiisoli</name>
    <dbReference type="NCBI Taxonomy" id="1476466"/>
    <lineage>
        <taxon>Bacteria</taxon>
        <taxon>Pseudomonadati</taxon>
        <taxon>Pseudomonadota</taxon>
        <taxon>Alphaproteobacteria</taxon>
        <taxon>Sphingomonadales</taxon>
        <taxon>Erythrobacteraceae</taxon>
        <taxon>Croceibacterium</taxon>
    </lineage>
</organism>
<evidence type="ECO:0000313" key="3">
    <source>
        <dbReference type="Proteomes" id="UP000469430"/>
    </source>
</evidence>
<gene>
    <name evidence="2" type="ORF">GRI97_06770</name>
</gene>
<dbReference type="AlphaFoldDB" id="A0A6I4TR57"/>
<dbReference type="RefSeq" id="WP_161390299.1">
    <property type="nucleotide sequence ID" value="NZ_JBHSCP010000001.1"/>
</dbReference>
<keyword evidence="1" id="KW-0732">Signal</keyword>
<evidence type="ECO:0000313" key="2">
    <source>
        <dbReference type="EMBL" id="MXO98685.1"/>
    </source>
</evidence>
<dbReference type="InterPro" id="IPR028994">
    <property type="entry name" value="Integrin_alpha_N"/>
</dbReference>
<feature type="chain" id="PRO_5026183043" evidence="1">
    <location>
        <begin position="28"/>
        <end position="196"/>
    </location>
</feature>
<name>A0A6I4TR57_9SPHN</name>
<dbReference type="Proteomes" id="UP000469430">
    <property type="component" value="Unassembled WGS sequence"/>
</dbReference>
<feature type="signal peptide" evidence="1">
    <location>
        <begin position="1"/>
        <end position="27"/>
    </location>
</feature>
<proteinExistence type="predicted"/>
<dbReference type="EMBL" id="WTYJ01000001">
    <property type="protein sequence ID" value="MXO98685.1"/>
    <property type="molecule type" value="Genomic_DNA"/>
</dbReference>
<keyword evidence="3" id="KW-1185">Reference proteome</keyword>
<protein>
    <submittedName>
        <fullName evidence="2">Uncharacterized protein</fullName>
    </submittedName>
</protein>
<dbReference type="SUPFAM" id="SSF69318">
    <property type="entry name" value="Integrin alpha N-terminal domain"/>
    <property type="match status" value="1"/>
</dbReference>
<evidence type="ECO:0000256" key="1">
    <source>
        <dbReference type="SAM" id="SignalP"/>
    </source>
</evidence>
<reference evidence="2 3" key="1">
    <citation type="submission" date="2019-12" db="EMBL/GenBank/DDBJ databases">
        <title>Genomic-based taxomic classification of the family Erythrobacteraceae.</title>
        <authorList>
            <person name="Xu L."/>
        </authorList>
    </citation>
    <scope>NUCLEOTIDE SEQUENCE [LARGE SCALE GENOMIC DNA]</scope>
    <source>
        <strain evidence="2 3">S36</strain>
    </source>
</reference>
<dbReference type="OrthoDB" id="8595012at2"/>